<reference evidence="1 2" key="1">
    <citation type="submission" date="2015-11" db="EMBL/GenBank/DDBJ databases">
        <title>Exploring the genomic traits of fungus-feeding bacterial genus Collimonas.</title>
        <authorList>
            <person name="Song C."/>
            <person name="Schmidt R."/>
            <person name="de Jager V."/>
            <person name="Krzyzanowska D."/>
            <person name="Jongedijk E."/>
            <person name="Cankar K."/>
            <person name="Beekwilder J."/>
            <person name="van Veen A."/>
            <person name="de Boer W."/>
            <person name="van Veen J.A."/>
            <person name="Garbeva P."/>
        </authorList>
    </citation>
    <scope>NUCLEOTIDE SEQUENCE [LARGE SCALE GENOMIC DNA]</scope>
    <source>
        <strain evidence="1 2">Ter91</strain>
    </source>
</reference>
<gene>
    <name evidence="1" type="ORF">CPter91_4760</name>
</gene>
<dbReference type="PATRIC" id="fig|279113.9.peg.4720"/>
<organism evidence="1 2">
    <name type="scientific">Collimonas pratensis</name>
    <dbReference type="NCBI Taxonomy" id="279113"/>
    <lineage>
        <taxon>Bacteria</taxon>
        <taxon>Pseudomonadati</taxon>
        <taxon>Pseudomonadota</taxon>
        <taxon>Betaproteobacteria</taxon>
        <taxon>Burkholderiales</taxon>
        <taxon>Oxalobacteraceae</taxon>
        <taxon>Collimonas</taxon>
    </lineage>
</organism>
<accession>A0A127QB23</accession>
<dbReference type="AlphaFoldDB" id="A0A127QB23"/>
<proteinExistence type="predicted"/>
<evidence type="ECO:0000313" key="2">
    <source>
        <dbReference type="Proteomes" id="UP000074561"/>
    </source>
</evidence>
<dbReference type="Proteomes" id="UP000074561">
    <property type="component" value="Chromosome"/>
</dbReference>
<dbReference type="EMBL" id="CP013234">
    <property type="protein sequence ID" value="AMP07055.1"/>
    <property type="molecule type" value="Genomic_DNA"/>
</dbReference>
<dbReference type="KEGG" id="cpra:CPter91_4760"/>
<protein>
    <submittedName>
        <fullName evidence="1">Uncharacterized protein</fullName>
    </submittedName>
</protein>
<name>A0A127QB23_9BURK</name>
<sequence>MRHNKLLAHTHHSLTLWSGAFSSAEKNAKVWHFVCASIDNL</sequence>
<evidence type="ECO:0000313" key="1">
    <source>
        <dbReference type="EMBL" id="AMP07055.1"/>
    </source>
</evidence>